<dbReference type="InterPro" id="IPR009057">
    <property type="entry name" value="Homeodomain-like_sf"/>
</dbReference>
<feature type="domain" description="HTH myb-type" evidence="7">
    <location>
        <begin position="145"/>
        <end position="193"/>
    </location>
</feature>
<reference evidence="8 9" key="1">
    <citation type="submission" date="2024-04" db="EMBL/GenBank/DDBJ databases">
        <title>Tritrichomonas musculus Genome.</title>
        <authorList>
            <person name="Alves-Ferreira E."/>
            <person name="Grigg M."/>
            <person name="Lorenzi H."/>
            <person name="Galac M."/>
        </authorList>
    </citation>
    <scope>NUCLEOTIDE SEQUENCE [LARGE SCALE GENOMIC DNA]</scope>
    <source>
        <strain evidence="8 9">EAF2021</strain>
    </source>
</reference>
<keyword evidence="3" id="KW-0804">Transcription</keyword>
<dbReference type="InterPro" id="IPR001005">
    <property type="entry name" value="SANT/Myb"/>
</dbReference>
<comment type="caution">
    <text evidence="8">The sequence shown here is derived from an EMBL/GenBank/DDBJ whole genome shotgun (WGS) entry which is preliminary data.</text>
</comment>
<dbReference type="Gene3D" id="1.10.10.60">
    <property type="entry name" value="Homeodomain-like"/>
    <property type="match status" value="2"/>
</dbReference>
<dbReference type="PROSITE" id="PS51294">
    <property type="entry name" value="HTH_MYB"/>
    <property type="match status" value="2"/>
</dbReference>
<organism evidence="8 9">
    <name type="scientific">Tritrichomonas musculus</name>
    <dbReference type="NCBI Taxonomy" id="1915356"/>
    <lineage>
        <taxon>Eukaryota</taxon>
        <taxon>Metamonada</taxon>
        <taxon>Parabasalia</taxon>
        <taxon>Tritrichomonadida</taxon>
        <taxon>Tritrichomonadidae</taxon>
        <taxon>Tritrichomonas</taxon>
    </lineage>
</organism>
<dbReference type="CDD" id="cd00167">
    <property type="entry name" value="SANT"/>
    <property type="match status" value="2"/>
</dbReference>
<evidence type="ECO:0000256" key="5">
    <source>
        <dbReference type="SAM" id="MobiDB-lite"/>
    </source>
</evidence>
<evidence type="ECO:0000256" key="1">
    <source>
        <dbReference type="ARBA" id="ARBA00023015"/>
    </source>
</evidence>
<feature type="domain" description="Myb-like" evidence="6">
    <location>
        <begin position="145"/>
        <end position="189"/>
    </location>
</feature>
<dbReference type="Pfam" id="PF00249">
    <property type="entry name" value="Myb_DNA-binding"/>
    <property type="match status" value="2"/>
</dbReference>
<feature type="domain" description="HTH myb-type" evidence="7">
    <location>
        <begin position="87"/>
        <end position="142"/>
    </location>
</feature>
<evidence type="ECO:0000313" key="9">
    <source>
        <dbReference type="Proteomes" id="UP001470230"/>
    </source>
</evidence>
<keyword evidence="4" id="KW-0539">Nucleus</keyword>
<evidence type="ECO:0000256" key="3">
    <source>
        <dbReference type="ARBA" id="ARBA00023163"/>
    </source>
</evidence>
<feature type="domain" description="Myb-like" evidence="6">
    <location>
        <begin position="87"/>
        <end position="138"/>
    </location>
</feature>
<evidence type="ECO:0000256" key="4">
    <source>
        <dbReference type="ARBA" id="ARBA00023242"/>
    </source>
</evidence>
<gene>
    <name evidence="8" type="ORF">M9Y10_031151</name>
</gene>
<evidence type="ECO:0000259" key="6">
    <source>
        <dbReference type="PROSITE" id="PS50090"/>
    </source>
</evidence>
<dbReference type="PROSITE" id="PS50090">
    <property type="entry name" value="MYB_LIKE"/>
    <property type="match status" value="2"/>
</dbReference>
<dbReference type="InterPro" id="IPR051575">
    <property type="entry name" value="Myb-like_DNA-bd"/>
</dbReference>
<dbReference type="Proteomes" id="UP001470230">
    <property type="component" value="Unassembled WGS sequence"/>
</dbReference>
<dbReference type="SUPFAM" id="SSF46689">
    <property type="entry name" value="Homeodomain-like"/>
    <property type="match status" value="1"/>
</dbReference>
<name>A0ABR2H359_9EUKA</name>
<protein>
    <recommendedName>
        <fullName evidence="10">Myb-like DNA-binding domain containing protein</fullName>
    </recommendedName>
</protein>
<accession>A0ABR2H359</accession>
<evidence type="ECO:0000259" key="7">
    <source>
        <dbReference type="PROSITE" id="PS51294"/>
    </source>
</evidence>
<dbReference type="EMBL" id="JAPFFF010000048">
    <property type="protein sequence ID" value="KAK8840207.1"/>
    <property type="molecule type" value="Genomic_DNA"/>
</dbReference>
<dbReference type="SMART" id="SM00717">
    <property type="entry name" value="SANT"/>
    <property type="match status" value="2"/>
</dbReference>
<feature type="region of interest" description="Disordered" evidence="5">
    <location>
        <begin position="71"/>
        <end position="95"/>
    </location>
</feature>
<dbReference type="PANTHER" id="PTHR46621:SF1">
    <property type="entry name" value="SNRNA-ACTIVATING PROTEIN COMPLEX SUBUNIT 4"/>
    <property type="match status" value="1"/>
</dbReference>
<keyword evidence="1" id="KW-0805">Transcription regulation</keyword>
<keyword evidence="9" id="KW-1185">Reference proteome</keyword>
<evidence type="ECO:0008006" key="10">
    <source>
        <dbReference type="Google" id="ProtNLM"/>
    </source>
</evidence>
<sequence length="251" mass="29061">MISIPSFIIGNNTLQNDNAKKQTSISIPIVISAPFLNCPPHCCPIFCIPNPILINENDACKKNQVVCSEAEQQKSEKPENTLQQSTSKKKLRNHFTKEEDEKIKELVKIFGTHNWILISEFMVGRTPKQIRDRYSNYLIPGIFLGEWSKEEDELLIKLYGEYGSKWSIIQTFFPKRSTNSIKNRWHYFLNKKFPKNIERKEANSSYVQEIPKVTKIENDSNNVQSVNNDNVTDDIIGIDMLGDLNFEEWCL</sequence>
<dbReference type="PANTHER" id="PTHR46621">
    <property type="entry name" value="SNRNA-ACTIVATING PROTEIN COMPLEX SUBUNIT 4"/>
    <property type="match status" value="1"/>
</dbReference>
<evidence type="ECO:0000313" key="8">
    <source>
        <dbReference type="EMBL" id="KAK8840207.1"/>
    </source>
</evidence>
<keyword evidence="2" id="KW-0238">DNA-binding</keyword>
<evidence type="ECO:0000256" key="2">
    <source>
        <dbReference type="ARBA" id="ARBA00023125"/>
    </source>
</evidence>
<dbReference type="InterPro" id="IPR017930">
    <property type="entry name" value="Myb_dom"/>
</dbReference>
<proteinExistence type="predicted"/>